<dbReference type="CDD" id="cd03398">
    <property type="entry name" value="PAP2_haloperoxidase"/>
    <property type="match status" value="1"/>
</dbReference>
<dbReference type="Gene3D" id="1.10.606.20">
    <property type="match status" value="1"/>
</dbReference>
<dbReference type="RefSeq" id="WP_189777751.1">
    <property type="nucleotide sequence ID" value="NZ_JACWEZ010000003.1"/>
</dbReference>
<feature type="compositionally biased region" description="Basic and acidic residues" evidence="1">
    <location>
        <begin position="1"/>
        <end position="12"/>
    </location>
</feature>
<reference evidence="3 4" key="1">
    <citation type="submission" date="2020-09" db="EMBL/GenBank/DDBJ databases">
        <title>Draft Genome Sequences of Oil-Oxidizing Bacteria Halomonas titanicae, Marinobacter lutaoensis, and Virgibacillus halodenitrificans Isolated from Highly Saline Environments.</title>
        <authorList>
            <person name="Grouzdev D.S."/>
            <person name="Sokolova D.S."/>
            <person name="Semenova E.M."/>
            <person name="Borzenkov I.A."/>
            <person name="Bidzhieva S.K."/>
            <person name="Poltaraus A.B."/>
            <person name="Nazina T.N."/>
        </authorList>
    </citation>
    <scope>NUCLEOTIDE SEQUENCE [LARGE SCALE GENOMIC DNA]</scope>
    <source>
        <strain evidence="3 4">VKM B-3472D</strain>
    </source>
</reference>
<feature type="region of interest" description="Disordered" evidence="1">
    <location>
        <begin position="1"/>
        <end position="24"/>
    </location>
</feature>
<accession>A0ABR7VNK3</accession>
<organism evidence="3 4">
    <name type="scientific">Virgibacillus halodenitrificans</name>
    <name type="common">Bacillus halodenitrificans</name>
    <dbReference type="NCBI Taxonomy" id="1482"/>
    <lineage>
        <taxon>Bacteria</taxon>
        <taxon>Bacillati</taxon>
        <taxon>Bacillota</taxon>
        <taxon>Bacilli</taxon>
        <taxon>Bacillales</taxon>
        <taxon>Bacillaceae</taxon>
        <taxon>Virgibacillus</taxon>
    </lineage>
</organism>
<protein>
    <submittedName>
        <fullName evidence="3">Vanadium-dependent haloperoxidase</fullName>
    </submittedName>
</protein>
<evidence type="ECO:0000313" key="3">
    <source>
        <dbReference type="EMBL" id="MBD1222408.1"/>
    </source>
</evidence>
<dbReference type="PANTHER" id="PTHR34599">
    <property type="entry name" value="PEROXIDASE-RELATED"/>
    <property type="match status" value="1"/>
</dbReference>
<evidence type="ECO:0000259" key="2">
    <source>
        <dbReference type="SMART" id="SM00014"/>
    </source>
</evidence>
<keyword evidence="4" id="KW-1185">Reference proteome</keyword>
<dbReference type="InterPro" id="IPR000326">
    <property type="entry name" value="PAP2/HPO"/>
</dbReference>
<dbReference type="InterPro" id="IPR052559">
    <property type="entry name" value="V-haloperoxidase"/>
</dbReference>
<dbReference type="InterPro" id="IPR036938">
    <property type="entry name" value="PAP2/HPO_sf"/>
</dbReference>
<dbReference type="PANTHER" id="PTHR34599:SF1">
    <property type="entry name" value="PHOSPHATIDIC ACID PHOSPHATASE TYPE 2_HALOPEROXIDASE DOMAIN-CONTAINING PROTEIN"/>
    <property type="match status" value="1"/>
</dbReference>
<feature type="region of interest" description="Disordered" evidence="1">
    <location>
        <begin position="283"/>
        <end position="303"/>
    </location>
</feature>
<feature type="region of interest" description="Disordered" evidence="1">
    <location>
        <begin position="238"/>
        <end position="258"/>
    </location>
</feature>
<dbReference type="Proteomes" id="UP000621631">
    <property type="component" value="Unassembled WGS sequence"/>
</dbReference>
<dbReference type="EMBL" id="JACWEZ010000003">
    <property type="protein sequence ID" value="MBD1222408.1"/>
    <property type="molecule type" value="Genomic_DNA"/>
</dbReference>
<dbReference type="SMART" id="SM00014">
    <property type="entry name" value="acidPPc"/>
    <property type="match status" value="1"/>
</dbReference>
<evidence type="ECO:0000256" key="1">
    <source>
        <dbReference type="SAM" id="MobiDB-lite"/>
    </source>
</evidence>
<gene>
    <name evidence="3" type="ORF">IC602_07295</name>
</gene>
<evidence type="ECO:0000313" key="4">
    <source>
        <dbReference type="Proteomes" id="UP000621631"/>
    </source>
</evidence>
<dbReference type="SUPFAM" id="SSF48317">
    <property type="entry name" value="Acid phosphatase/Vanadium-dependent haloperoxidase"/>
    <property type="match status" value="1"/>
</dbReference>
<feature type="compositionally biased region" description="Basic and acidic residues" evidence="1">
    <location>
        <begin position="238"/>
        <end position="251"/>
    </location>
</feature>
<feature type="domain" description="Phosphatidic acid phosphatase type 2/haloperoxidase" evidence="2">
    <location>
        <begin position="123"/>
        <end position="233"/>
    </location>
</feature>
<comment type="caution">
    <text evidence="3">The sequence shown here is derived from an EMBL/GenBank/DDBJ whole genome shotgun (WGS) entry which is preliminary data.</text>
</comment>
<sequence>MSKRSPHTDYPRWNELPYAGETKAPDNAEAPYAGSWTTYFIRYQQNEWVSAFNGKTIHFKIRHPESIDWYKQLAVVQRTQRKLTREQKTIATYWGTGVATKQWTPIADQLIDSYGVDAPRGARILAALHAAINDAFVVTWSYKFKWFVARPNQLDHNLATFLCTPRHPSYPSGHAAVAGAAETVLSYFFPAERRRLHELAEEAAQSRLYAGVHFPVDNEQGLRLGRQVGELAVDQLREERDTEDHNIDTPYRHSANVKLTPPPYEQVIPFEFDDHCGSLTMNEDYREKKSAPTANKHKPKLFY</sequence>
<proteinExistence type="predicted"/>
<name>A0ABR7VNK3_VIRHA</name>
<dbReference type="Pfam" id="PF01569">
    <property type="entry name" value="PAP2"/>
    <property type="match status" value="1"/>
</dbReference>